<dbReference type="SUPFAM" id="SSF103647">
    <property type="entry name" value="TSP type-3 repeat"/>
    <property type="match status" value="1"/>
</dbReference>
<dbReference type="PRINTS" id="PR01023">
    <property type="entry name" value="NAFLGMOTY"/>
</dbReference>
<keyword evidence="3" id="KW-0998">Cell outer membrane</keyword>
<evidence type="ECO:0000256" key="1">
    <source>
        <dbReference type="ARBA" id="ARBA00004442"/>
    </source>
</evidence>
<dbReference type="SUPFAM" id="SSF103088">
    <property type="entry name" value="OmpA-like"/>
    <property type="match status" value="1"/>
</dbReference>
<keyword evidence="2 4" id="KW-0472">Membrane</keyword>
<evidence type="ECO:0000256" key="5">
    <source>
        <dbReference type="SAM" id="MobiDB-lite"/>
    </source>
</evidence>
<dbReference type="GO" id="GO:0009279">
    <property type="term" value="C:cell outer membrane"/>
    <property type="evidence" value="ECO:0007669"/>
    <property type="project" value="UniProtKB-SubCell"/>
</dbReference>
<dbReference type="EMBL" id="JABBJJ010000057">
    <property type="protein sequence ID" value="NMO16170.1"/>
    <property type="molecule type" value="Genomic_DNA"/>
</dbReference>
<dbReference type="PRINTS" id="PR01021">
    <property type="entry name" value="OMPADOMAIN"/>
</dbReference>
<dbReference type="Gene3D" id="4.10.1080.10">
    <property type="entry name" value="TSP type-3 repeat"/>
    <property type="match status" value="1"/>
</dbReference>
<proteinExistence type="predicted"/>
<feature type="region of interest" description="Disordered" evidence="5">
    <location>
        <begin position="567"/>
        <end position="608"/>
    </location>
</feature>
<protein>
    <submittedName>
        <fullName evidence="7">OmpA family protein</fullName>
    </submittedName>
</protein>
<evidence type="ECO:0000259" key="6">
    <source>
        <dbReference type="PROSITE" id="PS51123"/>
    </source>
</evidence>
<feature type="compositionally biased region" description="Basic and acidic residues" evidence="5">
    <location>
        <begin position="583"/>
        <end position="592"/>
    </location>
</feature>
<evidence type="ECO:0000313" key="8">
    <source>
        <dbReference type="Proteomes" id="UP000518300"/>
    </source>
</evidence>
<dbReference type="AlphaFoldDB" id="A0A848LAT4"/>
<sequence length="608" mass="63421">MPTGPGSIASFAARLRGRLSAWVAGLVMAVALPGAALAQPITSLGIDVQQYKPGPGAYDVLALHGARVAPHQAWNLGLSLNYADNPLNVVNPREDAFLYRVVDSQFTVDLMGAVALFDRLELGVSLPLSTTTSEPAGSISPTFANGVKATGVGDLRLVPKVRLLSTGNGLHLAVAAPVTLPTSGGSKFLGADDMTFQPRFVAEWAGTSVRLLANVGLNLRPEVLMRNLRVGNEVAYGVGAEVPLTQALSAEATLAGALGLKETDTEERPLEVLGALKYRFRQGLSAHVGAGPGLSRGYGTPGFRVLAGLSWASSAPAAGTPRSPFAAACAAGPEDFDGFQDDDGCLDPDDDGDGILDGPDVCPGEPETFNGYLDADGCPDDPDAWQPVATHGQPGEAPAPLALPPPPADTDGDGLPDAEDRCPTVAEDVDGFEDADGCPETDNDQDGLADAADACPLEAEVINGVKDEDGCPDEGASQVQVTGSRIVILDKVYFATGQDVLLERSFPLLRQVVSVLKANPQLLLVRVEGHTDDQGAEESNLDLSQRRANTVRAFLVKEGIMPERLEAVGHGESKPVDTNATPKGRENNRRVEFTIVKVAEPSAKGGTP</sequence>
<dbReference type="CDD" id="cd07185">
    <property type="entry name" value="OmpA_C-like"/>
    <property type="match status" value="1"/>
</dbReference>
<evidence type="ECO:0000313" key="7">
    <source>
        <dbReference type="EMBL" id="NMO16170.1"/>
    </source>
</evidence>
<dbReference type="Proteomes" id="UP000518300">
    <property type="component" value="Unassembled WGS sequence"/>
</dbReference>
<feature type="region of interest" description="Disordered" evidence="5">
    <location>
        <begin position="379"/>
        <end position="416"/>
    </location>
</feature>
<dbReference type="InterPro" id="IPR050330">
    <property type="entry name" value="Bact_OuterMem_StrucFunc"/>
</dbReference>
<name>A0A848LAT4_9BACT</name>
<evidence type="ECO:0000256" key="3">
    <source>
        <dbReference type="ARBA" id="ARBA00023237"/>
    </source>
</evidence>
<dbReference type="PROSITE" id="PS51123">
    <property type="entry name" value="OMPA_2"/>
    <property type="match status" value="1"/>
</dbReference>
<dbReference type="PANTHER" id="PTHR30329">
    <property type="entry name" value="STATOR ELEMENT OF FLAGELLAR MOTOR COMPLEX"/>
    <property type="match status" value="1"/>
</dbReference>
<dbReference type="GO" id="GO:0005509">
    <property type="term" value="F:calcium ion binding"/>
    <property type="evidence" value="ECO:0007669"/>
    <property type="project" value="InterPro"/>
</dbReference>
<evidence type="ECO:0000256" key="4">
    <source>
        <dbReference type="PROSITE-ProRule" id="PRU00473"/>
    </source>
</evidence>
<dbReference type="InterPro" id="IPR028974">
    <property type="entry name" value="TSP_type-3_rpt"/>
</dbReference>
<gene>
    <name evidence="7" type="ORF">HG543_15120</name>
</gene>
<reference evidence="7 8" key="1">
    <citation type="submission" date="2020-04" db="EMBL/GenBank/DDBJ databases">
        <title>Draft genome of Pyxidicoccus fallax type strain.</title>
        <authorList>
            <person name="Whitworth D.E."/>
        </authorList>
    </citation>
    <scope>NUCLEOTIDE SEQUENCE [LARGE SCALE GENOMIC DNA]</scope>
    <source>
        <strain evidence="7 8">DSM 14698</strain>
    </source>
</reference>
<dbReference type="PANTHER" id="PTHR30329:SF21">
    <property type="entry name" value="LIPOPROTEIN YIAD-RELATED"/>
    <property type="match status" value="1"/>
</dbReference>
<organism evidence="7 8">
    <name type="scientific">Pyxidicoccus fallax</name>
    <dbReference type="NCBI Taxonomy" id="394095"/>
    <lineage>
        <taxon>Bacteria</taxon>
        <taxon>Pseudomonadati</taxon>
        <taxon>Myxococcota</taxon>
        <taxon>Myxococcia</taxon>
        <taxon>Myxococcales</taxon>
        <taxon>Cystobacterineae</taxon>
        <taxon>Myxococcaceae</taxon>
        <taxon>Pyxidicoccus</taxon>
    </lineage>
</organism>
<accession>A0A848LAT4</accession>
<dbReference type="InterPro" id="IPR006664">
    <property type="entry name" value="OMP_bac"/>
</dbReference>
<keyword evidence="8" id="KW-1185">Reference proteome</keyword>
<comment type="caution">
    <text evidence="7">The sequence shown here is derived from an EMBL/GenBank/DDBJ whole genome shotgun (WGS) entry which is preliminary data.</text>
</comment>
<dbReference type="Pfam" id="PF00691">
    <property type="entry name" value="OmpA"/>
    <property type="match status" value="1"/>
</dbReference>
<feature type="domain" description="OmpA-like" evidence="6">
    <location>
        <begin position="481"/>
        <end position="599"/>
    </location>
</feature>
<comment type="subcellular location">
    <subcellularLocation>
        <location evidence="1">Cell outer membrane</location>
    </subcellularLocation>
</comment>
<dbReference type="Gene3D" id="3.30.1330.60">
    <property type="entry name" value="OmpA-like domain"/>
    <property type="match status" value="1"/>
</dbReference>
<dbReference type="InterPro" id="IPR006665">
    <property type="entry name" value="OmpA-like"/>
</dbReference>
<dbReference type="InterPro" id="IPR036737">
    <property type="entry name" value="OmpA-like_sf"/>
</dbReference>
<evidence type="ECO:0000256" key="2">
    <source>
        <dbReference type="ARBA" id="ARBA00023136"/>
    </source>
</evidence>